<gene>
    <name evidence="3" type="ORF">LGH70_08060</name>
</gene>
<protein>
    <recommendedName>
        <fullName evidence="2">Tail specific protease domain-containing protein</fullName>
    </recommendedName>
</protein>
<keyword evidence="1" id="KW-0732">Signal</keyword>
<dbReference type="InterPro" id="IPR029045">
    <property type="entry name" value="ClpP/crotonase-like_dom_sf"/>
</dbReference>
<evidence type="ECO:0000259" key="2">
    <source>
        <dbReference type="Pfam" id="PF03572"/>
    </source>
</evidence>
<dbReference type="Pfam" id="PF03572">
    <property type="entry name" value="Peptidase_S41"/>
    <property type="match status" value="1"/>
</dbReference>
<dbReference type="Gene3D" id="3.90.226.10">
    <property type="entry name" value="2-enoyl-CoA Hydratase, Chain A, domain 1"/>
    <property type="match status" value="1"/>
</dbReference>
<reference evidence="3" key="1">
    <citation type="submission" date="2021-10" db="EMBL/GenBank/DDBJ databases">
        <authorList>
            <person name="Dean J.D."/>
            <person name="Kim M.K."/>
            <person name="Newey C.N."/>
            <person name="Stoker T.S."/>
            <person name="Thompson D.W."/>
            <person name="Grose J.H."/>
        </authorList>
    </citation>
    <scope>NUCLEOTIDE SEQUENCE</scope>
    <source>
        <strain evidence="3">BT635</strain>
    </source>
</reference>
<proteinExistence type="predicted"/>
<dbReference type="SUPFAM" id="SSF52096">
    <property type="entry name" value="ClpP/crotonase"/>
    <property type="match status" value="1"/>
</dbReference>
<organism evidence="3 4">
    <name type="scientific">Hymenobacter nitidus</name>
    <dbReference type="NCBI Taxonomy" id="2880929"/>
    <lineage>
        <taxon>Bacteria</taxon>
        <taxon>Pseudomonadati</taxon>
        <taxon>Bacteroidota</taxon>
        <taxon>Cytophagia</taxon>
        <taxon>Cytophagales</taxon>
        <taxon>Hymenobacteraceae</taxon>
        <taxon>Hymenobacter</taxon>
    </lineage>
</organism>
<evidence type="ECO:0000313" key="4">
    <source>
        <dbReference type="Proteomes" id="UP001165297"/>
    </source>
</evidence>
<name>A0ABS8ACT7_9BACT</name>
<evidence type="ECO:0000256" key="1">
    <source>
        <dbReference type="SAM" id="SignalP"/>
    </source>
</evidence>
<dbReference type="InterPro" id="IPR005151">
    <property type="entry name" value="Tail-specific_protease"/>
</dbReference>
<feature type="domain" description="Tail specific protease" evidence="2">
    <location>
        <begin position="250"/>
        <end position="462"/>
    </location>
</feature>
<evidence type="ECO:0000313" key="3">
    <source>
        <dbReference type="EMBL" id="MCB2377532.1"/>
    </source>
</evidence>
<dbReference type="PANTHER" id="PTHR32060">
    <property type="entry name" value="TAIL-SPECIFIC PROTEASE"/>
    <property type="match status" value="1"/>
</dbReference>
<dbReference type="Proteomes" id="UP001165297">
    <property type="component" value="Unassembled WGS sequence"/>
</dbReference>
<keyword evidence="4" id="KW-1185">Reference proteome</keyword>
<dbReference type="PROSITE" id="PS51257">
    <property type="entry name" value="PROKAR_LIPOPROTEIN"/>
    <property type="match status" value="1"/>
</dbReference>
<feature type="chain" id="PRO_5047488639" description="Tail specific protease domain-containing protein" evidence="1">
    <location>
        <begin position="24"/>
        <end position="485"/>
    </location>
</feature>
<accession>A0ABS8ACT7</accession>
<dbReference type="RefSeq" id="WP_226184597.1">
    <property type="nucleotide sequence ID" value="NZ_JAJADQ010000003.1"/>
</dbReference>
<comment type="caution">
    <text evidence="3">The sequence shown here is derived from an EMBL/GenBank/DDBJ whole genome shotgun (WGS) entry which is preliminary data.</text>
</comment>
<feature type="signal peptide" evidence="1">
    <location>
        <begin position="1"/>
        <end position="23"/>
    </location>
</feature>
<dbReference type="EMBL" id="JAJADQ010000003">
    <property type="protein sequence ID" value="MCB2377532.1"/>
    <property type="molecule type" value="Genomic_DNA"/>
</dbReference>
<sequence>MIRYFLRYLCLLALLAWASSSVAQSCACAREFDFTVRYLETNLPGFARNVPPAKRPAYAAFKQSIRRLTTTNPPKITCLKYLMTYVEYFRDSHTTISTGAEAVDEGNPAAVARFRASPEFTSAETLALPDTARPRAPGALEGYYQSADGTYRVYLTRSKTAFRNYAAVLVAARTKLWRPGQVKFELRRTTDSTFQAYLYQRNHSLAFVPAVRYRRGHLLGLGWHKVSGSAPLPEPPCRRVDFRLLADSQVAYLRIPSFAGEQFTRLDSLYRAVTPRIQRTQYLVIDVRDNGGGADRNVAPLLAYLYAQPIREIQTEEYYVTADNLRRYEEYLRQMLADSAGYGATAIWSFREKLAWLKKQPLNTFVLNPHSADKTYTLTPSPLPAKVAVLYNRGCASACETLLFWAQQPSKALLVGENSGGYVGYGNVLPVKTPCYGFTLEVTTMQFANQVAYEEIGVAPQYRLRDDQDWLEQTIRILRQTDTSP</sequence>
<dbReference type="PANTHER" id="PTHR32060:SF22">
    <property type="entry name" value="CARBOXYL-TERMINAL-PROCESSING PEPTIDASE 3, CHLOROPLASTIC"/>
    <property type="match status" value="1"/>
</dbReference>